<dbReference type="GO" id="GO:0005634">
    <property type="term" value="C:nucleus"/>
    <property type="evidence" value="ECO:0007669"/>
    <property type="project" value="UniProtKB-SubCell"/>
</dbReference>
<dbReference type="Proteomes" id="UP000316726">
    <property type="component" value="Chromosome 1"/>
</dbReference>
<feature type="region of interest" description="Disordered" evidence="6">
    <location>
        <begin position="1"/>
        <end position="39"/>
    </location>
</feature>
<evidence type="ECO:0008006" key="9">
    <source>
        <dbReference type="Google" id="ProtNLM"/>
    </source>
</evidence>
<dbReference type="PANTHER" id="PTHR15263:SF1">
    <property type="entry name" value="NF-KAPPA-B INHIBITOR-LIKE PROTEIN 1"/>
    <property type="match status" value="1"/>
</dbReference>
<dbReference type="GO" id="GO:0043124">
    <property type="term" value="P:negative regulation of canonical NF-kappaB signal transduction"/>
    <property type="evidence" value="ECO:0007669"/>
    <property type="project" value="InterPro"/>
</dbReference>
<dbReference type="EMBL" id="CP031034">
    <property type="protein sequence ID" value="QDZ17849.1"/>
    <property type="molecule type" value="Genomic_DNA"/>
</dbReference>
<evidence type="ECO:0000313" key="7">
    <source>
        <dbReference type="EMBL" id="QDZ17849.1"/>
    </source>
</evidence>
<dbReference type="AlphaFoldDB" id="A0A5B8MC14"/>
<evidence type="ECO:0000256" key="4">
    <source>
        <dbReference type="ARBA" id="ARBA00023043"/>
    </source>
</evidence>
<evidence type="ECO:0000256" key="3">
    <source>
        <dbReference type="ARBA" id="ARBA00022737"/>
    </source>
</evidence>
<evidence type="ECO:0000256" key="5">
    <source>
        <dbReference type="ARBA" id="ARBA00023242"/>
    </source>
</evidence>
<evidence type="ECO:0000256" key="6">
    <source>
        <dbReference type="SAM" id="MobiDB-lite"/>
    </source>
</evidence>
<feature type="compositionally biased region" description="Acidic residues" evidence="6">
    <location>
        <begin position="20"/>
        <end position="36"/>
    </location>
</feature>
<dbReference type="InterPro" id="IPR036869">
    <property type="entry name" value="J_dom_sf"/>
</dbReference>
<keyword evidence="5" id="KW-0539">Nucleus</keyword>
<proteinExistence type="predicted"/>
<dbReference type="SUPFAM" id="SSF46565">
    <property type="entry name" value="Chaperone J-domain"/>
    <property type="match status" value="1"/>
</dbReference>
<keyword evidence="4" id="KW-0040">ANK repeat</keyword>
<comment type="subcellular location">
    <subcellularLocation>
        <location evidence="1">Nucleus</location>
    </subcellularLocation>
</comment>
<protein>
    <recommendedName>
        <fullName evidence="9">J domain-containing protein</fullName>
    </recommendedName>
</protein>
<gene>
    <name evidence="7" type="ORF">A3770_01p03670</name>
</gene>
<evidence type="ECO:0000256" key="2">
    <source>
        <dbReference type="ARBA" id="ARBA00022553"/>
    </source>
</evidence>
<dbReference type="PANTHER" id="PTHR15263">
    <property type="entry name" value="I-KAPPA-B-LIKE PROTEIN IKBL"/>
    <property type="match status" value="1"/>
</dbReference>
<evidence type="ECO:0000256" key="1">
    <source>
        <dbReference type="ARBA" id="ARBA00004123"/>
    </source>
</evidence>
<dbReference type="OrthoDB" id="567898at2759"/>
<reference evidence="7 8" key="1">
    <citation type="submission" date="2018-07" db="EMBL/GenBank/DDBJ databases">
        <title>The complete nuclear genome of the prasinophyte Chloropicon primus (CCMP1205).</title>
        <authorList>
            <person name="Pombert J.-F."/>
            <person name="Otis C."/>
            <person name="Turmel M."/>
            <person name="Lemieux C."/>
        </authorList>
    </citation>
    <scope>NUCLEOTIDE SEQUENCE [LARGE SCALE GENOMIC DNA]</scope>
    <source>
        <strain evidence="7 8">CCMP1205</strain>
    </source>
</reference>
<organism evidence="7 8">
    <name type="scientific">Chloropicon primus</name>
    <dbReference type="NCBI Taxonomy" id="1764295"/>
    <lineage>
        <taxon>Eukaryota</taxon>
        <taxon>Viridiplantae</taxon>
        <taxon>Chlorophyta</taxon>
        <taxon>Chloropicophyceae</taxon>
        <taxon>Chloropicales</taxon>
        <taxon>Chloropicaceae</taxon>
        <taxon>Chloropicon</taxon>
    </lineage>
</organism>
<evidence type="ECO:0000313" key="8">
    <source>
        <dbReference type="Proteomes" id="UP000316726"/>
    </source>
</evidence>
<keyword evidence="8" id="KW-1185">Reference proteome</keyword>
<dbReference type="InterPro" id="IPR038753">
    <property type="entry name" value="NFKBIL1"/>
</dbReference>
<keyword evidence="2" id="KW-0597">Phosphoprotein</keyword>
<keyword evidence="3" id="KW-0677">Repeat</keyword>
<accession>A0A5B8MC14</accession>
<name>A0A5B8MC14_9CHLO</name>
<sequence>MEYGPRLPREGERVPVWEQETSEEEVCTSEEEEGEGEREFWEEVCKVEAVDVEGLRTFLRQRKGKLQQGEADAFYRKMRAVLQKRERVRLNRERRETMKELREYQWYQNAWNEGETRLEATKVRMQTEEEKAWAAEVRSEDVKFKQAEAAAEKLLEAMSKVDLFGSDEAAELWTSHERAWEAFEAREKAAPVSYEEVPWPPVTSGLLSAMAAAEITRAKGGEKGTPDSKEAFVAHKRAFKRAHLRWHPDKFMHRFGKALGGKDAERIRSKVQEISQAINHAWSTIEGDF</sequence>